<dbReference type="Proteomes" id="UP001057375">
    <property type="component" value="Unassembled WGS sequence"/>
</dbReference>
<evidence type="ECO:0000313" key="2">
    <source>
        <dbReference type="Proteomes" id="UP001057375"/>
    </source>
</evidence>
<comment type="caution">
    <text evidence="1">The sequence shown here is derived from an EMBL/GenBank/DDBJ whole genome shotgun (WGS) entry which is preliminary data.</text>
</comment>
<proteinExistence type="predicted"/>
<protein>
    <submittedName>
        <fullName evidence="1">Uncharacterized protein</fullName>
    </submittedName>
</protein>
<feature type="non-terminal residue" evidence="1">
    <location>
        <position position="127"/>
    </location>
</feature>
<accession>A0ABQ5K0I7</accession>
<evidence type="ECO:0000313" key="1">
    <source>
        <dbReference type="EMBL" id="GKT24477.1"/>
    </source>
</evidence>
<reference evidence="1" key="1">
    <citation type="submission" date="2022-03" db="EMBL/GenBank/DDBJ databases">
        <title>Draft genome sequence of Aduncisulcus paluster, a free-living microaerophilic Fornicata.</title>
        <authorList>
            <person name="Yuyama I."/>
            <person name="Kume K."/>
            <person name="Tamura T."/>
            <person name="Inagaki Y."/>
            <person name="Hashimoto T."/>
        </authorList>
    </citation>
    <scope>NUCLEOTIDE SEQUENCE</scope>
    <source>
        <strain evidence="1">NY0171</strain>
    </source>
</reference>
<feature type="non-terminal residue" evidence="1">
    <location>
        <position position="1"/>
    </location>
</feature>
<organism evidence="1 2">
    <name type="scientific">Aduncisulcus paluster</name>
    <dbReference type="NCBI Taxonomy" id="2918883"/>
    <lineage>
        <taxon>Eukaryota</taxon>
        <taxon>Metamonada</taxon>
        <taxon>Carpediemonas-like organisms</taxon>
        <taxon>Aduncisulcus</taxon>
    </lineage>
</organism>
<gene>
    <name evidence="1" type="ORF">ADUPG1_004593</name>
</gene>
<dbReference type="EMBL" id="BQXS01007003">
    <property type="protein sequence ID" value="GKT24477.1"/>
    <property type="molecule type" value="Genomic_DNA"/>
</dbReference>
<sequence>DIMNISTNGIDLFGVVESDNLLNIALPDSSTVQLKGSVDLSASYNATSAKHMGQFDLNADHTGEDLDISLTINGETKTFSVDESVLDGSSTALTQQQVIDAFGDAVTADGELLSDYAEIAFSAGDFV</sequence>
<name>A0ABQ5K0I7_9EUKA</name>
<keyword evidence="2" id="KW-1185">Reference proteome</keyword>